<accession>A0A6L9LLQ4</accession>
<dbReference type="Gene3D" id="3.40.50.720">
    <property type="entry name" value="NAD(P)-binding Rossmann-like Domain"/>
    <property type="match status" value="1"/>
</dbReference>
<dbReference type="InterPro" id="IPR051783">
    <property type="entry name" value="NAD(P)-dependent_oxidoreduct"/>
</dbReference>
<dbReference type="PANTHER" id="PTHR48079:SF6">
    <property type="entry name" value="NAD(P)-BINDING DOMAIN-CONTAINING PROTEIN-RELATED"/>
    <property type="match status" value="1"/>
</dbReference>
<comment type="caution">
    <text evidence="2">The sequence shown here is derived from an EMBL/GenBank/DDBJ whole genome shotgun (WGS) entry which is preliminary data.</text>
</comment>
<proteinExistence type="predicted"/>
<gene>
    <name evidence="2" type="ORF">GK108_22890</name>
</gene>
<keyword evidence="3" id="KW-1185">Reference proteome</keyword>
<dbReference type="GO" id="GO:0005737">
    <property type="term" value="C:cytoplasm"/>
    <property type="evidence" value="ECO:0007669"/>
    <property type="project" value="TreeGrafter"/>
</dbReference>
<name>A0A6L9LLQ4_9BACT</name>
<sequence length="336" mass="36796">METTVLVTGASGFLGAHLTRELLSRRYRVRVLLRNKQQSLTLGDLSVEPYEGDVLDKQSLKKAVAGCEAIIHAAALAQVNPARNPAVWAVNLTGTENLIDVARLANVQRFIYVGTANVFGFGTKQQPGTETYPFAGKQYGSDYIDSKRAAKEQVQEAVKRSGLPAILVHPTFMLGSFDAKPTSGRMLLELYKGRVIGYPAGGKNYVHVRDVAVATVNALTKGRVGESYILGNANLSYQEAFQLMALRMNVSPPRWPIPPGLATLYGFGCDALTKLTRRPGQLNSSMIAVANDGHYFSSQKAISELELPQTPIEEAVDEAFTWFKRHNYFTQRAGTN</sequence>
<protein>
    <submittedName>
        <fullName evidence="2">NAD-dependent epimerase/dehydratase family protein</fullName>
    </submittedName>
</protein>
<dbReference type="EMBL" id="JAAFZH010000013">
    <property type="protein sequence ID" value="NDU97749.1"/>
    <property type="molecule type" value="Genomic_DNA"/>
</dbReference>
<dbReference type="Pfam" id="PF01370">
    <property type="entry name" value="Epimerase"/>
    <property type="match status" value="1"/>
</dbReference>
<dbReference type="SUPFAM" id="SSF51735">
    <property type="entry name" value="NAD(P)-binding Rossmann-fold domains"/>
    <property type="match status" value="1"/>
</dbReference>
<dbReference type="Proteomes" id="UP000474175">
    <property type="component" value="Unassembled WGS sequence"/>
</dbReference>
<evidence type="ECO:0000313" key="2">
    <source>
        <dbReference type="EMBL" id="NDU97749.1"/>
    </source>
</evidence>
<dbReference type="InterPro" id="IPR036291">
    <property type="entry name" value="NAD(P)-bd_dom_sf"/>
</dbReference>
<dbReference type="PANTHER" id="PTHR48079">
    <property type="entry name" value="PROTEIN YEEZ"/>
    <property type="match status" value="1"/>
</dbReference>
<dbReference type="InterPro" id="IPR001509">
    <property type="entry name" value="Epimerase_deHydtase"/>
</dbReference>
<evidence type="ECO:0000313" key="3">
    <source>
        <dbReference type="Proteomes" id="UP000474175"/>
    </source>
</evidence>
<organism evidence="2 3">
    <name type="scientific">Spirosoma terrae</name>
    <dbReference type="NCBI Taxonomy" id="1968276"/>
    <lineage>
        <taxon>Bacteria</taxon>
        <taxon>Pseudomonadati</taxon>
        <taxon>Bacteroidota</taxon>
        <taxon>Cytophagia</taxon>
        <taxon>Cytophagales</taxon>
        <taxon>Cytophagaceae</taxon>
        <taxon>Spirosoma</taxon>
    </lineage>
</organism>
<feature type="domain" description="NAD-dependent epimerase/dehydratase" evidence="1">
    <location>
        <begin position="5"/>
        <end position="231"/>
    </location>
</feature>
<reference evidence="2 3" key="1">
    <citation type="submission" date="2020-02" db="EMBL/GenBank/DDBJ databases">
        <title>Draft genome sequence of two Spirosoma agri KCTC 52727 and Spirosoma terrae KCTC 52035.</title>
        <authorList>
            <person name="Rojas J."/>
            <person name="Ambika Manirajan B."/>
            <person name="Suarez C."/>
            <person name="Ratering S."/>
            <person name="Schnell S."/>
        </authorList>
    </citation>
    <scope>NUCLEOTIDE SEQUENCE [LARGE SCALE GENOMIC DNA]</scope>
    <source>
        <strain evidence="2 3">KCTC 52035</strain>
    </source>
</reference>
<dbReference type="AlphaFoldDB" id="A0A6L9LLQ4"/>
<dbReference type="GO" id="GO:0004029">
    <property type="term" value="F:aldehyde dehydrogenase (NAD+) activity"/>
    <property type="evidence" value="ECO:0007669"/>
    <property type="project" value="TreeGrafter"/>
</dbReference>
<dbReference type="RefSeq" id="WP_163953516.1">
    <property type="nucleotide sequence ID" value="NZ_JAAFZH010000013.1"/>
</dbReference>
<evidence type="ECO:0000259" key="1">
    <source>
        <dbReference type="Pfam" id="PF01370"/>
    </source>
</evidence>